<feature type="domain" description="Mannose-1-phosphate guanyltransferase C-terminal" evidence="6">
    <location>
        <begin position="268"/>
        <end position="394"/>
    </location>
</feature>
<feature type="domain" description="Nucleotidyl transferase" evidence="5">
    <location>
        <begin position="4"/>
        <end position="198"/>
    </location>
</feature>
<comment type="pathway">
    <text evidence="1">Nucleotide-sugar biosynthesis; GDP-alpha-D-mannose biosynthesis; GDP-alpha-D-mannose from alpha-D-mannose 1-phosphate (GTP route): step 1/1.</text>
</comment>
<dbReference type="Gene3D" id="2.160.10.10">
    <property type="entry name" value="Hexapeptide repeat proteins"/>
    <property type="match status" value="1"/>
</dbReference>
<evidence type="ECO:0000259" key="5">
    <source>
        <dbReference type="Pfam" id="PF00483"/>
    </source>
</evidence>
<dbReference type="EC" id="2.7.7.13" evidence="3"/>
<evidence type="ECO:0000256" key="2">
    <source>
        <dbReference type="ARBA" id="ARBA00007274"/>
    </source>
</evidence>
<dbReference type="SUPFAM" id="SSF53448">
    <property type="entry name" value="Nucleotide-diphospho-sugar transferases"/>
    <property type="match status" value="1"/>
</dbReference>
<evidence type="ECO:0000313" key="7">
    <source>
        <dbReference type="EMBL" id="PRT56369.1"/>
    </source>
</evidence>
<dbReference type="EMBL" id="NDIQ01000022">
    <property type="protein sequence ID" value="PRT56369.1"/>
    <property type="molecule type" value="Genomic_DNA"/>
</dbReference>
<dbReference type="Pfam" id="PF25087">
    <property type="entry name" value="GMPPB_C"/>
    <property type="match status" value="1"/>
</dbReference>
<evidence type="ECO:0000313" key="8">
    <source>
        <dbReference type="Proteomes" id="UP000238350"/>
    </source>
</evidence>
<dbReference type="CDD" id="cd06428">
    <property type="entry name" value="M1P_guanylylT_A_like_N"/>
    <property type="match status" value="1"/>
</dbReference>
<accession>A0A2T0FN25</accession>
<keyword evidence="7" id="KW-0808">Transferase</keyword>
<keyword evidence="8" id="KW-1185">Reference proteome</keyword>
<dbReference type="InterPro" id="IPR029044">
    <property type="entry name" value="Nucleotide-diphossugar_trans"/>
</dbReference>
<dbReference type="GeneID" id="36517737"/>
<evidence type="ECO:0000256" key="1">
    <source>
        <dbReference type="ARBA" id="ARBA00004823"/>
    </source>
</evidence>
<reference evidence="7 8" key="1">
    <citation type="submission" date="2017-04" db="EMBL/GenBank/DDBJ databases">
        <title>Genome sequencing of [Candida] sorbophila.</title>
        <authorList>
            <person name="Ahn J.O."/>
        </authorList>
    </citation>
    <scope>NUCLEOTIDE SEQUENCE [LARGE SCALE GENOMIC DNA]</scope>
    <source>
        <strain evidence="7 8">DS02</strain>
    </source>
</reference>
<dbReference type="GO" id="GO:0004475">
    <property type="term" value="F:mannose-1-phosphate guanylyltransferase (GTP) activity"/>
    <property type="evidence" value="ECO:0007669"/>
    <property type="project" value="UniProtKB-EC"/>
</dbReference>
<gene>
    <name evidence="7" type="ORF">B9G98_03989</name>
</gene>
<dbReference type="OrthoDB" id="285674at2759"/>
<protein>
    <recommendedName>
        <fullName evidence="3">mannose-1-phosphate guanylyltransferase</fullName>
        <ecNumber evidence="3">2.7.7.13</ecNumber>
    </recommendedName>
</protein>
<dbReference type="Gene3D" id="3.90.550.10">
    <property type="entry name" value="Spore Coat Polysaccharide Biosynthesis Protein SpsA, Chain A"/>
    <property type="match status" value="1"/>
</dbReference>
<name>A0A2T0FN25_9ASCO</name>
<sequence length="396" mass="42955">MSTKAVILVGGDTRGTRFRPISLSVPKVLFPAGEKSLLAHAVDAVIAQPNISEILLIGFYENSVFDNFLAQVNREHPDVSVKYLREYKAMGTAGGLYHFRDQILRGKPKRLFVINADVCSSYPLSELTAKYDESEANGVILGTRVAKGIAANYGAIIADDNGKVLHYVEKPEESVSTLVNGGIYLLDVSVFDVIAQAKRVHGDEHAGNLDDEDDDEDKLSLEQDVLPVLADTGKLFVYQTEAFWRQVKEAHSALVANLLYLEDSGAKNAVWVDPSAKIDPSAKLGPNVTICEGAKVGPGARIRDAVILPRAEIRANAVVINAIVCSGSRIGRWARVEGSPISVSSYESTVVKDGVKVPRVAIVAHDVAVADEVHLQNSVVLPHKDIRNDVRNEIVM</sequence>
<dbReference type="AlphaFoldDB" id="A0A2T0FN25"/>
<dbReference type="InterPro" id="IPR050486">
    <property type="entry name" value="Mannose-1P_guanyltransferase"/>
</dbReference>
<comment type="caution">
    <text evidence="7">The sequence shown here is derived from an EMBL/GenBank/DDBJ whole genome shotgun (WGS) entry which is preliminary data.</text>
</comment>
<evidence type="ECO:0000259" key="6">
    <source>
        <dbReference type="Pfam" id="PF25087"/>
    </source>
</evidence>
<comment type="similarity">
    <text evidence="2">Belongs to the transferase hexapeptide repeat family.</text>
</comment>
<dbReference type="InterPro" id="IPR056729">
    <property type="entry name" value="GMPPB_C"/>
</dbReference>
<dbReference type="STRING" id="45607.A0A2T0FN25"/>
<proteinExistence type="inferred from homology"/>
<dbReference type="PANTHER" id="PTHR22572">
    <property type="entry name" value="SUGAR-1-PHOSPHATE GUANYL TRANSFERASE"/>
    <property type="match status" value="1"/>
</dbReference>
<dbReference type="Pfam" id="PF00483">
    <property type="entry name" value="NTP_transferase"/>
    <property type="match status" value="1"/>
</dbReference>
<evidence type="ECO:0000256" key="4">
    <source>
        <dbReference type="ARBA" id="ARBA00047343"/>
    </source>
</evidence>
<dbReference type="InterPro" id="IPR005835">
    <property type="entry name" value="NTP_transferase_dom"/>
</dbReference>
<dbReference type="Proteomes" id="UP000238350">
    <property type="component" value="Unassembled WGS sequence"/>
</dbReference>
<comment type="catalytic activity">
    <reaction evidence="4">
        <text>alpha-D-mannose 1-phosphate + GTP + H(+) = GDP-alpha-D-mannose + diphosphate</text>
        <dbReference type="Rhea" id="RHEA:15229"/>
        <dbReference type="ChEBI" id="CHEBI:15378"/>
        <dbReference type="ChEBI" id="CHEBI:33019"/>
        <dbReference type="ChEBI" id="CHEBI:37565"/>
        <dbReference type="ChEBI" id="CHEBI:57527"/>
        <dbReference type="ChEBI" id="CHEBI:58409"/>
        <dbReference type="EC" id="2.7.7.13"/>
    </reaction>
</comment>
<organism evidence="7 8">
    <name type="scientific">Wickerhamiella sorbophila</name>
    <dbReference type="NCBI Taxonomy" id="45607"/>
    <lineage>
        <taxon>Eukaryota</taxon>
        <taxon>Fungi</taxon>
        <taxon>Dikarya</taxon>
        <taxon>Ascomycota</taxon>
        <taxon>Saccharomycotina</taxon>
        <taxon>Dipodascomycetes</taxon>
        <taxon>Dipodascales</taxon>
        <taxon>Trichomonascaceae</taxon>
        <taxon>Wickerhamiella</taxon>
    </lineage>
</organism>
<dbReference type="RefSeq" id="XP_024666314.1">
    <property type="nucleotide sequence ID" value="XM_024810546.1"/>
</dbReference>
<evidence type="ECO:0000256" key="3">
    <source>
        <dbReference type="ARBA" id="ARBA00012387"/>
    </source>
</evidence>